<keyword evidence="4" id="KW-0520">NAD</keyword>
<reference evidence="8 9" key="1">
    <citation type="submission" date="2021-12" db="EMBL/GenBank/DDBJ databases">
        <title>Genome sequencing of bacteria with rrn-lacking chromosome and rrn-plasmid.</title>
        <authorList>
            <person name="Anda M."/>
            <person name="Iwasaki W."/>
        </authorList>
    </citation>
    <scope>NUCLEOTIDE SEQUENCE [LARGE SCALE GENOMIC DNA]</scope>
    <source>
        <strain evidence="8 9">NBRC 101262</strain>
        <plasmid evidence="8 9">pPP6</plasmid>
    </source>
</reference>
<comment type="similarity">
    <text evidence="2">Belongs to the Gfo/Idh/MocA family. Glycosyl hydrolase 109 subfamily.</text>
</comment>
<keyword evidence="9" id="KW-1185">Reference proteome</keyword>
<evidence type="ECO:0000259" key="6">
    <source>
        <dbReference type="Pfam" id="PF01408"/>
    </source>
</evidence>
<evidence type="ECO:0000259" key="7">
    <source>
        <dbReference type="Pfam" id="PF21252"/>
    </source>
</evidence>
<dbReference type="SUPFAM" id="SSF51735">
    <property type="entry name" value="NAD(P)-binding Rossmann-fold domains"/>
    <property type="match status" value="1"/>
</dbReference>
<dbReference type="CDD" id="cd02440">
    <property type="entry name" value="AdoMet_MTases"/>
    <property type="match status" value="1"/>
</dbReference>
<dbReference type="InterPro" id="IPR000683">
    <property type="entry name" value="Gfo/Idh/MocA-like_OxRdtase_N"/>
</dbReference>
<dbReference type="PANTHER" id="PTHR43818:SF1">
    <property type="entry name" value="GLYCOSYL HYDROLASE FAMILY 109 PROTEIN"/>
    <property type="match status" value="1"/>
</dbReference>
<sequence>MATTIGTVGLGTTTTVEAATLAASQRKKKKRGANDKPKIGLIGVGARGYGHLILALNDSEVDVTAICDLDPKACERAKKIVAEHQPSAKPTYYTGDEYAFQTMLDKEGLDGVIISTPWRWHAPMAVACMKAGAYAGVEVSAAMTIEECWDLVNAYEETKVPCMILENVNYRRDVMAVLNMVRQNMFGELVHFRGGYCHDLRHIKFNSQDPEKWWGVSGVEFGENAASEAQWRTQHSLLKNGDVYPTHGLGPVAMYANINRGNRFESISSMASKAVGLHDYIMKHPEGGPNHKNASLNFKLGDVITSQIKCTNGETILLTHDTNLARPYSLEFRVQGTGGLWECDADHMHIVGESKPHYWDSAKEWIEKYDHPIWKKYENDAKEAGHGGMDFFVIKAFLDSIKTQTQPPLDVYDAAAWSSVTPLSEASIAQGGTAQIFPDFTRGKWINRKPIYTEINENILG</sequence>
<evidence type="ECO:0000313" key="9">
    <source>
        <dbReference type="Proteomes" id="UP001354989"/>
    </source>
</evidence>
<comment type="cofactor">
    <cofactor evidence="1">
        <name>NAD(+)</name>
        <dbReference type="ChEBI" id="CHEBI:57540"/>
    </cofactor>
</comment>
<evidence type="ECO:0000256" key="1">
    <source>
        <dbReference type="ARBA" id="ARBA00001911"/>
    </source>
</evidence>
<evidence type="ECO:0000313" key="8">
    <source>
        <dbReference type="EMBL" id="BDD02176.1"/>
    </source>
</evidence>
<dbReference type="SUPFAM" id="SSF55347">
    <property type="entry name" value="Glyceraldehyde-3-phosphate dehydrogenase-like, C-terminal domain"/>
    <property type="match status" value="1"/>
</dbReference>
<dbReference type="PANTHER" id="PTHR43818">
    <property type="entry name" value="BCDNA.GH03377"/>
    <property type="match status" value="1"/>
</dbReference>
<dbReference type="Gene3D" id="3.30.360.10">
    <property type="entry name" value="Dihydrodipicolinate Reductase, domain 2"/>
    <property type="match status" value="1"/>
</dbReference>
<protein>
    <submittedName>
        <fullName evidence="8">Alpha-N-acetylgalactosaminidase</fullName>
    </submittedName>
</protein>
<evidence type="ECO:0000256" key="3">
    <source>
        <dbReference type="ARBA" id="ARBA00022801"/>
    </source>
</evidence>
<evidence type="ECO:0000256" key="2">
    <source>
        <dbReference type="ARBA" id="ARBA00009329"/>
    </source>
</evidence>
<gene>
    <name evidence="8" type="primary">nagA_2</name>
    <name evidence="8" type="ORF">PEPS_44560</name>
</gene>
<dbReference type="InterPro" id="IPR049303">
    <property type="entry name" value="Glyco_hydro_109_C"/>
</dbReference>
<dbReference type="Gene3D" id="3.40.50.720">
    <property type="entry name" value="NAD(P)-binding Rossmann-like Domain"/>
    <property type="match status" value="1"/>
</dbReference>
<keyword evidence="3" id="KW-0378">Hydrolase</keyword>
<dbReference type="InterPro" id="IPR050463">
    <property type="entry name" value="Gfo/Idh/MocA_oxidrdct_glycsds"/>
</dbReference>
<dbReference type="Pfam" id="PF01408">
    <property type="entry name" value="GFO_IDH_MocA"/>
    <property type="match status" value="1"/>
</dbReference>
<keyword evidence="5" id="KW-0326">Glycosidase</keyword>
<evidence type="ECO:0000256" key="4">
    <source>
        <dbReference type="ARBA" id="ARBA00023027"/>
    </source>
</evidence>
<name>A0ABM7VMD6_9BACT</name>
<evidence type="ECO:0000256" key="5">
    <source>
        <dbReference type="ARBA" id="ARBA00023295"/>
    </source>
</evidence>
<accession>A0ABM7VMD6</accession>
<dbReference type="EMBL" id="AP025298">
    <property type="protein sequence ID" value="BDD02176.1"/>
    <property type="molecule type" value="Genomic_DNA"/>
</dbReference>
<dbReference type="Pfam" id="PF21252">
    <property type="entry name" value="Glyco_hydro_109_C"/>
    <property type="match status" value="1"/>
</dbReference>
<feature type="domain" description="Glycosyl hydrolase 109 C-terminal" evidence="7">
    <location>
        <begin position="175"/>
        <end position="361"/>
    </location>
</feature>
<geneLocation type="plasmid" evidence="8 9">
    <name>pPP6</name>
</geneLocation>
<proteinExistence type="inferred from homology"/>
<organism evidence="8 9">
    <name type="scientific">Persicobacter psychrovividus</name>
    <dbReference type="NCBI Taxonomy" id="387638"/>
    <lineage>
        <taxon>Bacteria</taxon>
        <taxon>Pseudomonadati</taxon>
        <taxon>Bacteroidota</taxon>
        <taxon>Cytophagia</taxon>
        <taxon>Cytophagales</taxon>
        <taxon>Persicobacteraceae</taxon>
        <taxon>Persicobacter</taxon>
    </lineage>
</organism>
<dbReference type="Proteomes" id="UP001354989">
    <property type="component" value="Plasmid pPP6"/>
</dbReference>
<dbReference type="InterPro" id="IPR036291">
    <property type="entry name" value="NAD(P)-bd_dom_sf"/>
</dbReference>
<keyword evidence="8" id="KW-0614">Plasmid</keyword>
<feature type="domain" description="Gfo/Idh/MocA-like oxidoreductase N-terminal" evidence="6">
    <location>
        <begin position="38"/>
        <end position="164"/>
    </location>
</feature>